<feature type="transmembrane region" description="Helical" evidence="1">
    <location>
        <begin position="439"/>
        <end position="457"/>
    </location>
</feature>
<keyword evidence="3" id="KW-1185">Reference proteome</keyword>
<evidence type="ECO:0000313" key="3">
    <source>
        <dbReference type="Proteomes" id="UP000827092"/>
    </source>
</evidence>
<comment type="caution">
    <text evidence="2">The sequence shown here is derived from an EMBL/GenBank/DDBJ whole genome shotgun (WGS) entry which is preliminary data.</text>
</comment>
<proteinExistence type="predicted"/>
<sequence length="665" mass="77476">MINSLVRVRLRKLQCYVWLYLISCWNNGTTFAYPLTDYGLIQSCMTNDTASDVKELENITYEHSTHCREMVSIPHDEFKKFHIAVKTWKVINQDNSSLVQISLNVALPSPQENEGSFLLTLFWGTSDDCHNFIIPFSSLSHVKKTFMLPCIQLPLKTQHVQKVFVNSYYKETKEGHYKMTSVQASSYILKETSKMQVLQAVFVNFKVFRDQNSFYISSNISVEDICPSMYNISIIKSDKNEICDPHGHKTECQWSSALKSSQLSLNCQKKSLESYQTYCIHASLRAYEACKNEFPVAALQITFFKMPPEVILHFCMEWNASADIYYSEKKIFVQFNPDHEFVNCFYSYEFRLYIITQDEYGTWNKSLLRKLRINHTQQSVIKYFTGIPEGNFSFVVIPCDKQKCHSLWSLESKILTIIEAPANSTDSSNIQEFPLNVKIAMILPLLVISLSIFCCLIRKCKRYKYLDKSRRSNSQNSMFQKVQMVELESTPQTNSVQQILYFLHPTDEDTKIRVHNFRSIMEENIQRLELNVVIKTIEEMAYVDEYVNFFGWFLAITNCKCKGKGPPCPSNYKIVIVVSDRTLKLLEGKAKKVSHVEREFLKVLEHIRKNPARFAEDCLHMFKVNFDPSFDRHLNYVSRYGYNLSQQNLINTFYTDLGVRFNTGE</sequence>
<reference evidence="2 3" key="1">
    <citation type="journal article" date="2022" name="Nat. Ecol. Evol.">
        <title>A masculinizing supergene underlies an exaggerated male reproductive morph in a spider.</title>
        <authorList>
            <person name="Hendrickx F."/>
            <person name="De Corte Z."/>
            <person name="Sonet G."/>
            <person name="Van Belleghem S.M."/>
            <person name="Kostlbacher S."/>
            <person name="Vangestel C."/>
        </authorList>
    </citation>
    <scope>NUCLEOTIDE SEQUENCE [LARGE SCALE GENOMIC DNA]</scope>
    <source>
        <strain evidence="2">W744_W776</strain>
    </source>
</reference>
<protein>
    <recommendedName>
        <fullName evidence="4">SEFIR domain-containing protein</fullName>
    </recommendedName>
</protein>
<dbReference type="EMBL" id="JAFNEN010000047">
    <property type="protein sequence ID" value="KAG8197879.1"/>
    <property type="molecule type" value="Genomic_DNA"/>
</dbReference>
<accession>A0AAV6VMK0</accession>
<keyword evidence="1" id="KW-1133">Transmembrane helix</keyword>
<name>A0AAV6VMK0_9ARAC</name>
<evidence type="ECO:0000313" key="2">
    <source>
        <dbReference type="EMBL" id="KAG8197879.1"/>
    </source>
</evidence>
<evidence type="ECO:0000256" key="1">
    <source>
        <dbReference type="SAM" id="Phobius"/>
    </source>
</evidence>
<dbReference type="AlphaFoldDB" id="A0AAV6VMK0"/>
<dbReference type="Proteomes" id="UP000827092">
    <property type="component" value="Unassembled WGS sequence"/>
</dbReference>
<keyword evidence="1" id="KW-0472">Membrane</keyword>
<organism evidence="2 3">
    <name type="scientific">Oedothorax gibbosus</name>
    <dbReference type="NCBI Taxonomy" id="931172"/>
    <lineage>
        <taxon>Eukaryota</taxon>
        <taxon>Metazoa</taxon>
        <taxon>Ecdysozoa</taxon>
        <taxon>Arthropoda</taxon>
        <taxon>Chelicerata</taxon>
        <taxon>Arachnida</taxon>
        <taxon>Araneae</taxon>
        <taxon>Araneomorphae</taxon>
        <taxon>Entelegynae</taxon>
        <taxon>Araneoidea</taxon>
        <taxon>Linyphiidae</taxon>
        <taxon>Erigoninae</taxon>
        <taxon>Oedothorax</taxon>
    </lineage>
</organism>
<gene>
    <name evidence="2" type="ORF">JTE90_020259</name>
</gene>
<evidence type="ECO:0008006" key="4">
    <source>
        <dbReference type="Google" id="ProtNLM"/>
    </source>
</evidence>
<keyword evidence="1" id="KW-0812">Transmembrane</keyword>